<dbReference type="EMBL" id="SNYI01000002">
    <property type="protein sequence ID" value="TDQ31621.1"/>
    <property type="molecule type" value="Genomic_DNA"/>
</dbReference>
<evidence type="ECO:0000313" key="7">
    <source>
        <dbReference type="EMBL" id="TDQ31621.1"/>
    </source>
</evidence>
<evidence type="ECO:0000256" key="4">
    <source>
        <dbReference type="ARBA" id="ARBA00022993"/>
    </source>
</evidence>
<dbReference type="GO" id="GO:0004140">
    <property type="term" value="F:dephospho-CoA kinase activity"/>
    <property type="evidence" value="ECO:0007669"/>
    <property type="project" value="UniProtKB-UniRule"/>
</dbReference>
<dbReference type="RefSeq" id="WP_133644431.1">
    <property type="nucleotide sequence ID" value="NZ_SNYI01000002.1"/>
</dbReference>
<dbReference type="SUPFAM" id="SSF52540">
    <property type="entry name" value="P-loop containing nucleoside triphosphate hydrolases"/>
    <property type="match status" value="1"/>
</dbReference>
<dbReference type="UniPathway" id="UPA00241">
    <property type="reaction ID" value="UER00356"/>
</dbReference>
<dbReference type="Pfam" id="PF01121">
    <property type="entry name" value="CoaE"/>
    <property type="match status" value="1"/>
</dbReference>
<dbReference type="NCBIfam" id="TIGR00152">
    <property type="entry name" value="dephospho-CoA kinase"/>
    <property type="match status" value="1"/>
</dbReference>
<keyword evidence="2 5" id="KW-0547">Nucleotide-binding</keyword>
<dbReference type="PROSITE" id="PS51219">
    <property type="entry name" value="DPCK"/>
    <property type="match status" value="1"/>
</dbReference>
<comment type="caution">
    <text evidence="7">The sequence shown here is derived from an EMBL/GenBank/DDBJ whole genome shotgun (WGS) entry which is preliminary data.</text>
</comment>
<dbReference type="Proteomes" id="UP000295468">
    <property type="component" value="Unassembled WGS sequence"/>
</dbReference>
<keyword evidence="5" id="KW-0963">Cytoplasm</keyword>
<comment type="similarity">
    <text evidence="1 5">Belongs to the CoaE family.</text>
</comment>
<feature type="binding site" evidence="5">
    <location>
        <begin position="11"/>
        <end position="16"/>
    </location>
    <ligand>
        <name>ATP</name>
        <dbReference type="ChEBI" id="CHEBI:30616"/>
    </ligand>
</feature>
<dbReference type="InterPro" id="IPR027417">
    <property type="entry name" value="P-loop_NTPase"/>
</dbReference>
<dbReference type="PANTHER" id="PTHR10695:SF46">
    <property type="entry name" value="BIFUNCTIONAL COENZYME A SYNTHASE-RELATED"/>
    <property type="match status" value="1"/>
</dbReference>
<dbReference type="PANTHER" id="PTHR10695">
    <property type="entry name" value="DEPHOSPHO-COA KINASE-RELATED"/>
    <property type="match status" value="1"/>
</dbReference>
<keyword evidence="8" id="KW-1185">Reference proteome</keyword>
<keyword evidence="3 5" id="KW-0067">ATP-binding</keyword>
<comment type="function">
    <text evidence="5">Catalyzes the phosphorylation of the 3'-hydroxyl group of dephosphocoenzyme A to form coenzyme A.</text>
</comment>
<dbReference type="EC" id="2.7.1.24" evidence="5 6"/>
<accession>A0A4R6TQE9</accession>
<gene>
    <name evidence="5" type="primary">coaE</name>
    <name evidence="7" type="ORF">CLV82_2330</name>
</gene>
<sequence>MRIIGLTGGIGSGKSTVASMFRDLGVPVYNSDLRAKELMTESAELRAAVIDLLGPQAYAGSKLNRSYISQKVFNDRDLLEKLNQLVHPAVRKDAGMWARAQQNVPYVLQEAAILIENGSYKDFYAIILVTAPIDTKLERLLKRDGSKQEEILERMKNQWSDAEKIPFADFVIENNELETTRRKVLEIHRKLLEN</sequence>
<keyword evidence="5" id="KW-0808">Transferase</keyword>
<dbReference type="OrthoDB" id="9812943at2"/>
<evidence type="ECO:0000256" key="1">
    <source>
        <dbReference type="ARBA" id="ARBA00009018"/>
    </source>
</evidence>
<reference evidence="7 8" key="1">
    <citation type="submission" date="2019-03" db="EMBL/GenBank/DDBJ databases">
        <title>Genomic Encyclopedia of Archaeal and Bacterial Type Strains, Phase II (KMG-II): from individual species to whole genera.</title>
        <authorList>
            <person name="Goeker M."/>
        </authorList>
    </citation>
    <scope>NUCLEOTIDE SEQUENCE [LARGE SCALE GENOMIC DNA]</scope>
    <source>
        <strain evidence="7 8">DSM 18435</strain>
    </source>
</reference>
<dbReference type="GO" id="GO:0005737">
    <property type="term" value="C:cytoplasm"/>
    <property type="evidence" value="ECO:0007669"/>
    <property type="project" value="UniProtKB-SubCell"/>
</dbReference>
<dbReference type="CDD" id="cd02022">
    <property type="entry name" value="DPCK"/>
    <property type="match status" value="1"/>
</dbReference>
<proteinExistence type="inferred from homology"/>
<evidence type="ECO:0000256" key="6">
    <source>
        <dbReference type="NCBIfam" id="TIGR00152"/>
    </source>
</evidence>
<dbReference type="GO" id="GO:0015937">
    <property type="term" value="P:coenzyme A biosynthetic process"/>
    <property type="evidence" value="ECO:0007669"/>
    <property type="project" value="UniProtKB-UniRule"/>
</dbReference>
<evidence type="ECO:0000313" key="8">
    <source>
        <dbReference type="Proteomes" id="UP000295468"/>
    </source>
</evidence>
<comment type="subcellular location">
    <subcellularLocation>
        <location evidence="5">Cytoplasm</location>
    </subcellularLocation>
</comment>
<dbReference type="Gene3D" id="3.40.50.300">
    <property type="entry name" value="P-loop containing nucleotide triphosphate hydrolases"/>
    <property type="match status" value="1"/>
</dbReference>
<evidence type="ECO:0000256" key="5">
    <source>
        <dbReference type="HAMAP-Rule" id="MF_00376"/>
    </source>
</evidence>
<dbReference type="HAMAP" id="MF_00376">
    <property type="entry name" value="Dephospho_CoA_kinase"/>
    <property type="match status" value="1"/>
</dbReference>
<dbReference type="GO" id="GO:0005524">
    <property type="term" value="F:ATP binding"/>
    <property type="evidence" value="ECO:0007669"/>
    <property type="project" value="UniProtKB-UniRule"/>
</dbReference>
<organism evidence="7 8">
    <name type="scientific">Zeaxanthinibacter enoshimensis</name>
    <dbReference type="NCBI Taxonomy" id="392009"/>
    <lineage>
        <taxon>Bacteria</taxon>
        <taxon>Pseudomonadati</taxon>
        <taxon>Bacteroidota</taxon>
        <taxon>Flavobacteriia</taxon>
        <taxon>Flavobacteriales</taxon>
        <taxon>Flavobacteriaceae</taxon>
        <taxon>Zeaxanthinibacter</taxon>
    </lineage>
</organism>
<protein>
    <recommendedName>
        <fullName evidence="5 6">Dephospho-CoA kinase</fullName>
        <ecNumber evidence="5 6">2.7.1.24</ecNumber>
    </recommendedName>
    <alternativeName>
        <fullName evidence="5">Dephosphocoenzyme A kinase</fullName>
    </alternativeName>
</protein>
<keyword evidence="4 5" id="KW-0173">Coenzyme A biosynthesis</keyword>
<name>A0A4R6TQE9_9FLAO</name>
<evidence type="ECO:0000256" key="3">
    <source>
        <dbReference type="ARBA" id="ARBA00022840"/>
    </source>
</evidence>
<comment type="catalytic activity">
    <reaction evidence="5">
        <text>3'-dephospho-CoA + ATP = ADP + CoA + H(+)</text>
        <dbReference type="Rhea" id="RHEA:18245"/>
        <dbReference type="ChEBI" id="CHEBI:15378"/>
        <dbReference type="ChEBI" id="CHEBI:30616"/>
        <dbReference type="ChEBI" id="CHEBI:57287"/>
        <dbReference type="ChEBI" id="CHEBI:57328"/>
        <dbReference type="ChEBI" id="CHEBI:456216"/>
        <dbReference type="EC" id="2.7.1.24"/>
    </reaction>
</comment>
<comment type="pathway">
    <text evidence="5">Cofactor biosynthesis; coenzyme A biosynthesis; CoA from (R)-pantothenate: step 5/5.</text>
</comment>
<dbReference type="AlphaFoldDB" id="A0A4R6TQE9"/>
<keyword evidence="5 7" id="KW-0418">Kinase</keyword>
<evidence type="ECO:0000256" key="2">
    <source>
        <dbReference type="ARBA" id="ARBA00022741"/>
    </source>
</evidence>
<dbReference type="InterPro" id="IPR001977">
    <property type="entry name" value="Depp_CoAkinase"/>
</dbReference>